<keyword evidence="9" id="KW-1185">Reference proteome</keyword>
<dbReference type="InterPro" id="IPR001789">
    <property type="entry name" value="Sig_transdc_resp-reg_receiver"/>
</dbReference>
<dbReference type="SUPFAM" id="SSF52172">
    <property type="entry name" value="CheY-like"/>
    <property type="match status" value="1"/>
</dbReference>
<evidence type="ECO:0000313" key="9">
    <source>
        <dbReference type="Proteomes" id="UP000184032"/>
    </source>
</evidence>
<dbReference type="GO" id="GO:0000156">
    <property type="term" value="F:phosphorelay response regulator activity"/>
    <property type="evidence" value="ECO:0007669"/>
    <property type="project" value="TreeGrafter"/>
</dbReference>
<dbReference type="GO" id="GO:0000976">
    <property type="term" value="F:transcription cis-regulatory region binding"/>
    <property type="evidence" value="ECO:0007669"/>
    <property type="project" value="TreeGrafter"/>
</dbReference>
<dbReference type="PROSITE" id="PS51755">
    <property type="entry name" value="OMPR_PHOB"/>
    <property type="match status" value="1"/>
</dbReference>
<accession>A0A1M5PP30</accession>
<dbReference type="PROSITE" id="PS50110">
    <property type="entry name" value="RESPONSE_REGULATORY"/>
    <property type="match status" value="1"/>
</dbReference>
<dbReference type="GO" id="GO:0032993">
    <property type="term" value="C:protein-DNA complex"/>
    <property type="evidence" value="ECO:0007669"/>
    <property type="project" value="TreeGrafter"/>
</dbReference>
<dbReference type="GO" id="GO:0006355">
    <property type="term" value="P:regulation of DNA-templated transcription"/>
    <property type="evidence" value="ECO:0007669"/>
    <property type="project" value="InterPro"/>
</dbReference>
<dbReference type="Gene3D" id="3.40.50.2300">
    <property type="match status" value="1"/>
</dbReference>
<dbReference type="Gene3D" id="6.10.250.690">
    <property type="match status" value="1"/>
</dbReference>
<keyword evidence="2 5" id="KW-0238">DNA-binding</keyword>
<dbReference type="AlphaFoldDB" id="A0A1M5PP30"/>
<feature type="domain" description="Response regulatory" evidence="6">
    <location>
        <begin position="3"/>
        <end position="115"/>
    </location>
</feature>
<dbReference type="RefSeq" id="WP_073183233.1">
    <property type="nucleotide sequence ID" value="NZ_FQXI01000001.1"/>
</dbReference>
<feature type="modified residue" description="4-aspartylphosphate" evidence="4">
    <location>
        <position position="51"/>
    </location>
</feature>
<dbReference type="Pfam" id="PF00072">
    <property type="entry name" value="Response_reg"/>
    <property type="match status" value="1"/>
</dbReference>
<evidence type="ECO:0000256" key="4">
    <source>
        <dbReference type="PROSITE-ProRule" id="PRU00169"/>
    </source>
</evidence>
<dbReference type="GO" id="GO:0005829">
    <property type="term" value="C:cytosol"/>
    <property type="evidence" value="ECO:0007669"/>
    <property type="project" value="TreeGrafter"/>
</dbReference>
<reference evidence="8 9" key="1">
    <citation type="submission" date="2016-11" db="EMBL/GenBank/DDBJ databases">
        <authorList>
            <person name="Jaros S."/>
            <person name="Januszkiewicz K."/>
            <person name="Wedrychowicz H."/>
        </authorList>
    </citation>
    <scope>NUCLEOTIDE SEQUENCE [LARGE SCALE GENOMIC DNA]</scope>
    <source>
        <strain evidence="8 9">DSM 21120</strain>
    </source>
</reference>
<dbReference type="InterPro" id="IPR011006">
    <property type="entry name" value="CheY-like_superfamily"/>
</dbReference>
<name>A0A1M5PP30_9FIRM</name>
<dbReference type="STRING" id="1120995.SAMN02745245_00407"/>
<keyword evidence="3" id="KW-0804">Transcription</keyword>
<feature type="domain" description="OmpR/PhoB-type" evidence="7">
    <location>
        <begin position="121"/>
        <end position="217"/>
    </location>
</feature>
<evidence type="ECO:0000256" key="2">
    <source>
        <dbReference type="ARBA" id="ARBA00023125"/>
    </source>
</evidence>
<keyword evidence="4" id="KW-0597">Phosphoprotein</keyword>
<organism evidence="8 9">
    <name type="scientific">Anaerosphaera aminiphila DSM 21120</name>
    <dbReference type="NCBI Taxonomy" id="1120995"/>
    <lineage>
        <taxon>Bacteria</taxon>
        <taxon>Bacillati</taxon>
        <taxon>Bacillota</taxon>
        <taxon>Tissierellia</taxon>
        <taxon>Tissierellales</taxon>
        <taxon>Peptoniphilaceae</taxon>
        <taxon>Anaerosphaera</taxon>
    </lineage>
</organism>
<dbReference type="PANTHER" id="PTHR48111">
    <property type="entry name" value="REGULATOR OF RPOS"/>
    <property type="match status" value="1"/>
</dbReference>
<evidence type="ECO:0000256" key="3">
    <source>
        <dbReference type="ARBA" id="ARBA00023163"/>
    </source>
</evidence>
<dbReference type="PANTHER" id="PTHR48111:SF43">
    <property type="entry name" value="STAGE 0 SPORULATION PROTEIN A HOMOLOG"/>
    <property type="match status" value="1"/>
</dbReference>
<evidence type="ECO:0000259" key="6">
    <source>
        <dbReference type="PROSITE" id="PS50110"/>
    </source>
</evidence>
<dbReference type="InterPro" id="IPR001867">
    <property type="entry name" value="OmpR/PhoB-type_DNA-bd"/>
</dbReference>
<dbReference type="SMART" id="SM00862">
    <property type="entry name" value="Trans_reg_C"/>
    <property type="match status" value="1"/>
</dbReference>
<dbReference type="CDD" id="cd00383">
    <property type="entry name" value="trans_reg_C"/>
    <property type="match status" value="1"/>
</dbReference>
<dbReference type="Pfam" id="PF00486">
    <property type="entry name" value="Trans_reg_C"/>
    <property type="match status" value="1"/>
</dbReference>
<dbReference type="Proteomes" id="UP000184032">
    <property type="component" value="Unassembled WGS sequence"/>
</dbReference>
<evidence type="ECO:0000256" key="5">
    <source>
        <dbReference type="PROSITE-ProRule" id="PRU01091"/>
    </source>
</evidence>
<gene>
    <name evidence="8" type="ORF">SAMN02745245_00407</name>
</gene>
<evidence type="ECO:0000256" key="1">
    <source>
        <dbReference type="ARBA" id="ARBA00023015"/>
    </source>
</evidence>
<dbReference type="InterPro" id="IPR016032">
    <property type="entry name" value="Sig_transdc_resp-reg_C-effctor"/>
</dbReference>
<dbReference type="OrthoDB" id="9790442at2"/>
<dbReference type="InterPro" id="IPR039420">
    <property type="entry name" value="WalR-like"/>
</dbReference>
<dbReference type="EMBL" id="FQXI01000001">
    <property type="protein sequence ID" value="SHH03441.1"/>
    <property type="molecule type" value="Genomic_DNA"/>
</dbReference>
<dbReference type="Gene3D" id="1.10.10.10">
    <property type="entry name" value="Winged helix-like DNA-binding domain superfamily/Winged helix DNA-binding domain"/>
    <property type="match status" value="1"/>
</dbReference>
<dbReference type="SUPFAM" id="SSF46894">
    <property type="entry name" value="C-terminal effector domain of the bipartite response regulators"/>
    <property type="match status" value="1"/>
</dbReference>
<sequence length="217" mass="24675">MKKILIIEDNTSLAKELKELLNRNGYNSMISDGGDYKSLINENTVDLILLDINLPHESGFEICSYVKSTIQIPVIILTGRNANIDEVMGLSLGADDYIKKPYHAGVLLARIKRLLTVENTENIKNYRGISLDIRKNKITYSSKEIFITKTEALILDYLIDRPEEVVSRVELIEFLWDNQSFVDDNTLSVNVSRLRKKLESIGIENIIKTVPKQGYVV</sequence>
<evidence type="ECO:0000259" key="7">
    <source>
        <dbReference type="PROSITE" id="PS51755"/>
    </source>
</evidence>
<proteinExistence type="predicted"/>
<dbReference type="SMART" id="SM00448">
    <property type="entry name" value="REC"/>
    <property type="match status" value="1"/>
</dbReference>
<feature type="DNA-binding region" description="OmpR/PhoB-type" evidence="5">
    <location>
        <begin position="121"/>
        <end position="217"/>
    </location>
</feature>
<protein>
    <submittedName>
        <fullName evidence="8">DNA-binding response regulator, OmpR family, contains REC and winged-helix (WHTH) domain</fullName>
    </submittedName>
</protein>
<dbReference type="InterPro" id="IPR036388">
    <property type="entry name" value="WH-like_DNA-bd_sf"/>
</dbReference>
<evidence type="ECO:0000313" key="8">
    <source>
        <dbReference type="EMBL" id="SHH03441.1"/>
    </source>
</evidence>
<keyword evidence="1" id="KW-0805">Transcription regulation</keyword>